<dbReference type="InterPro" id="IPR003954">
    <property type="entry name" value="RRM_euk-type"/>
</dbReference>
<sequence length="386" mass="40476">MLSEVFNNALASLSPEGPAVLGVNMSPDNKFAFVELRTIALSDAAQHLDGIELCGRNMKVGRPKGWVDPSAEAKATAAAAEAPTVASGVKATTSAAAAAAAAPAADTVGQGLFPTPNDDADDPAMQNARATMHMRATSERDATMAIAEVNTRFPPTPLGVPAQTLTRRCVLLDGMVSSGELSSPRSREEFKEDLREECAKCGIIDAMVVPPPPREAIDAGDPGRAYVSFQAECSARAAKDMLNGRVFDGRVVAASLASDAEFERARNGEWLPPRPPPGDPSLCGILRVRGMPPEATKADVVNFFYGMGAEEDKVKIIIAPGMANLAGSHPGAMSTGEAFVEFSGDDANIQQAALKDRAVLGGKPVSVFRSSLEEVQRVALMGRTMI</sequence>
<keyword evidence="3" id="KW-0508">mRNA splicing</keyword>
<dbReference type="Proteomes" id="UP000001876">
    <property type="component" value="Unassembled WGS sequence"/>
</dbReference>
<dbReference type="KEGG" id="mpp:MICPUCDRAFT_62698"/>
<dbReference type="PANTHER" id="PTHR23139">
    <property type="entry name" value="RNA-BINDING PROTEIN"/>
    <property type="match status" value="1"/>
</dbReference>
<accession>C1MN82</accession>
<dbReference type="RefSeq" id="XP_003057059.1">
    <property type="nucleotide sequence ID" value="XM_003057013.1"/>
</dbReference>
<evidence type="ECO:0000256" key="1">
    <source>
        <dbReference type="ARBA" id="ARBA00022664"/>
    </source>
</evidence>
<gene>
    <name evidence="6" type="ORF">MICPUCDRAFT_62698</name>
</gene>
<dbReference type="OrthoDB" id="431068at2759"/>
<dbReference type="InterPro" id="IPR000504">
    <property type="entry name" value="RRM_dom"/>
</dbReference>
<organism evidence="7">
    <name type="scientific">Micromonas pusilla (strain CCMP1545)</name>
    <name type="common">Picoplanktonic green alga</name>
    <dbReference type="NCBI Taxonomy" id="564608"/>
    <lineage>
        <taxon>Eukaryota</taxon>
        <taxon>Viridiplantae</taxon>
        <taxon>Chlorophyta</taxon>
        <taxon>Mamiellophyceae</taxon>
        <taxon>Mamiellales</taxon>
        <taxon>Mamiellaceae</taxon>
        <taxon>Micromonas</taxon>
    </lineage>
</organism>
<dbReference type="CDD" id="cd12254">
    <property type="entry name" value="RRM_hnRNPH_ESRPs_RBM12_like"/>
    <property type="match status" value="1"/>
</dbReference>
<evidence type="ECO:0000259" key="5">
    <source>
        <dbReference type="PROSITE" id="PS50102"/>
    </source>
</evidence>
<feature type="domain" description="RRM" evidence="5">
    <location>
        <begin position="174"/>
        <end position="259"/>
    </location>
</feature>
<dbReference type="EMBL" id="GG663737">
    <property type="protein sequence ID" value="EEH58704.1"/>
    <property type="molecule type" value="Genomic_DNA"/>
</dbReference>
<reference evidence="6 7" key="1">
    <citation type="journal article" date="2009" name="Science">
        <title>Green evolution and dynamic adaptations revealed by genomes of the marine picoeukaryotes Micromonas.</title>
        <authorList>
            <person name="Worden A.Z."/>
            <person name="Lee J.H."/>
            <person name="Mock T."/>
            <person name="Rouze P."/>
            <person name="Simmons M.P."/>
            <person name="Aerts A.L."/>
            <person name="Allen A.E."/>
            <person name="Cuvelier M.L."/>
            <person name="Derelle E."/>
            <person name="Everett M.V."/>
            <person name="Foulon E."/>
            <person name="Grimwood J."/>
            <person name="Gundlach H."/>
            <person name="Henrissat B."/>
            <person name="Napoli C."/>
            <person name="McDonald S.M."/>
            <person name="Parker M.S."/>
            <person name="Rombauts S."/>
            <person name="Salamov A."/>
            <person name="Von Dassow P."/>
            <person name="Badger J.H."/>
            <person name="Coutinho P.M."/>
            <person name="Demir E."/>
            <person name="Dubchak I."/>
            <person name="Gentemann C."/>
            <person name="Eikrem W."/>
            <person name="Gready J.E."/>
            <person name="John U."/>
            <person name="Lanier W."/>
            <person name="Lindquist E.A."/>
            <person name="Lucas S."/>
            <person name="Mayer K.F."/>
            <person name="Moreau H."/>
            <person name="Not F."/>
            <person name="Otillar R."/>
            <person name="Panaud O."/>
            <person name="Pangilinan J."/>
            <person name="Paulsen I."/>
            <person name="Piegu B."/>
            <person name="Poliakov A."/>
            <person name="Robbens S."/>
            <person name="Schmutz J."/>
            <person name="Toulza E."/>
            <person name="Wyss T."/>
            <person name="Zelensky A."/>
            <person name="Zhou K."/>
            <person name="Armbrust E.V."/>
            <person name="Bhattacharya D."/>
            <person name="Goodenough U.W."/>
            <person name="Van de Peer Y."/>
            <person name="Grigoriev I.V."/>
        </authorList>
    </citation>
    <scope>NUCLEOTIDE SEQUENCE [LARGE SCALE GENOMIC DNA]</scope>
    <source>
        <strain evidence="6 7">CCMP1545</strain>
    </source>
</reference>
<name>C1MN82_MICPC</name>
<dbReference type="GO" id="GO:0008380">
    <property type="term" value="P:RNA splicing"/>
    <property type="evidence" value="ECO:0007669"/>
    <property type="project" value="UniProtKB-KW"/>
</dbReference>
<dbReference type="PROSITE" id="PS50102">
    <property type="entry name" value="RRM"/>
    <property type="match status" value="1"/>
</dbReference>
<keyword evidence="2 4" id="KW-0694">RNA-binding</keyword>
<dbReference type="SUPFAM" id="SSF54928">
    <property type="entry name" value="RNA-binding domain, RBD"/>
    <property type="match status" value="2"/>
</dbReference>
<dbReference type="Gene3D" id="3.30.70.330">
    <property type="match status" value="3"/>
</dbReference>
<dbReference type="Pfam" id="PF00076">
    <property type="entry name" value="RRM_1"/>
    <property type="match status" value="1"/>
</dbReference>
<dbReference type="InterPro" id="IPR012677">
    <property type="entry name" value="Nucleotide-bd_a/b_plait_sf"/>
</dbReference>
<protein>
    <submittedName>
        <fullName evidence="6">Predicted protein</fullName>
    </submittedName>
</protein>
<proteinExistence type="predicted"/>
<dbReference type="GO" id="GO:0006397">
    <property type="term" value="P:mRNA processing"/>
    <property type="evidence" value="ECO:0007669"/>
    <property type="project" value="UniProtKB-KW"/>
</dbReference>
<dbReference type="SMART" id="SM00361">
    <property type="entry name" value="RRM_1"/>
    <property type="match status" value="1"/>
</dbReference>
<dbReference type="GeneID" id="9682498"/>
<keyword evidence="1" id="KW-0507">mRNA processing</keyword>
<evidence type="ECO:0000256" key="2">
    <source>
        <dbReference type="ARBA" id="ARBA00022884"/>
    </source>
</evidence>
<dbReference type="GO" id="GO:0003723">
    <property type="term" value="F:RNA binding"/>
    <property type="evidence" value="ECO:0007669"/>
    <property type="project" value="UniProtKB-UniRule"/>
</dbReference>
<evidence type="ECO:0000313" key="7">
    <source>
        <dbReference type="Proteomes" id="UP000001876"/>
    </source>
</evidence>
<evidence type="ECO:0000256" key="4">
    <source>
        <dbReference type="PROSITE-ProRule" id="PRU00176"/>
    </source>
</evidence>
<dbReference type="AlphaFoldDB" id="C1MN82"/>
<dbReference type="InterPro" id="IPR035979">
    <property type="entry name" value="RBD_domain_sf"/>
</dbReference>
<dbReference type="eggNOG" id="KOG0120">
    <property type="taxonomic scope" value="Eukaryota"/>
</dbReference>
<evidence type="ECO:0000256" key="3">
    <source>
        <dbReference type="ARBA" id="ARBA00023187"/>
    </source>
</evidence>
<keyword evidence="7" id="KW-1185">Reference proteome</keyword>
<dbReference type="CDD" id="cd12232">
    <property type="entry name" value="RRM3_U2AF65"/>
    <property type="match status" value="1"/>
</dbReference>
<dbReference type="SMART" id="SM00360">
    <property type="entry name" value="RRM"/>
    <property type="match status" value="2"/>
</dbReference>
<dbReference type="STRING" id="564608.C1MN82"/>
<evidence type="ECO:0000313" key="6">
    <source>
        <dbReference type="EMBL" id="EEH58704.1"/>
    </source>
</evidence>